<dbReference type="PANTHER" id="PTHR45743">
    <property type="entry name" value="POTASSIUM CHANNEL AKT1"/>
    <property type="match status" value="1"/>
</dbReference>
<dbReference type="OMA" id="NCHRERY"/>
<evidence type="ECO:0000256" key="1">
    <source>
        <dbReference type="ARBA" id="ARBA00004141"/>
    </source>
</evidence>
<dbReference type="PANTHER" id="PTHR45743:SF21">
    <property type="entry name" value="POTASSIUM CHANNEL AKT2_3"/>
    <property type="match status" value="1"/>
</dbReference>
<keyword evidence="7 10" id="KW-1133">Transmembrane helix</keyword>
<dbReference type="SUPFAM" id="SSF81324">
    <property type="entry name" value="Voltage-gated potassium channels"/>
    <property type="match status" value="1"/>
</dbReference>
<feature type="domain" description="Ion transport" evidence="11">
    <location>
        <begin position="10"/>
        <end position="159"/>
    </location>
</feature>
<organism evidence="12 13">
    <name type="scientific">Taxus chinensis</name>
    <name type="common">Chinese yew</name>
    <name type="synonym">Taxus wallichiana var. chinensis</name>
    <dbReference type="NCBI Taxonomy" id="29808"/>
    <lineage>
        <taxon>Eukaryota</taxon>
        <taxon>Viridiplantae</taxon>
        <taxon>Streptophyta</taxon>
        <taxon>Embryophyta</taxon>
        <taxon>Tracheophyta</taxon>
        <taxon>Spermatophyta</taxon>
        <taxon>Pinopsida</taxon>
        <taxon>Pinidae</taxon>
        <taxon>Conifers II</taxon>
        <taxon>Cupressales</taxon>
        <taxon>Taxaceae</taxon>
        <taxon>Taxus</taxon>
    </lineage>
</organism>
<evidence type="ECO:0000256" key="10">
    <source>
        <dbReference type="SAM" id="Phobius"/>
    </source>
</evidence>
<evidence type="ECO:0000256" key="5">
    <source>
        <dbReference type="ARBA" id="ARBA00022882"/>
    </source>
</evidence>
<keyword evidence="5" id="KW-0406">Ion transport</keyword>
<accession>A0AA38GYX9</accession>
<dbReference type="InterPro" id="IPR005821">
    <property type="entry name" value="Ion_trans_dom"/>
</dbReference>
<evidence type="ECO:0000313" key="13">
    <source>
        <dbReference type="Proteomes" id="UP000824469"/>
    </source>
</evidence>
<keyword evidence="8 10" id="KW-0472">Membrane</keyword>
<evidence type="ECO:0000256" key="2">
    <source>
        <dbReference type="ARBA" id="ARBA00022538"/>
    </source>
</evidence>
<sequence>LDLLMYKDGDLCALLTLLWIYFFAIDIVVTFFVAYIDEKSQLIVDNHKHIALRYISTWFIFDISSTIPFEAFSYLFTGKIGSGLAYCLLNMLRLWRLRRVKALFTRLEKDIRFNYFWVRCARLICVTLFAVHCAGCMYYLLADRYPNPNKTWIGSAIPDFRKKSFWVRY</sequence>
<keyword evidence="9" id="KW-0407">Ion channel</keyword>
<evidence type="ECO:0000256" key="9">
    <source>
        <dbReference type="ARBA" id="ARBA00023303"/>
    </source>
</evidence>
<protein>
    <recommendedName>
        <fullName evidence="11">Ion transport domain-containing protein</fullName>
    </recommendedName>
</protein>
<dbReference type="AlphaFoldDB" id="A0AA38GYX9"/>
<gene>
    <name evidence="12" type="ORF">KI387_003759</name>
</gene>
<name>A0AA38GYX9_TAXCH</name>
<comment type="caution">
    <text evidence="12">The sequence shown here is derived from an EMBL/GenBank/DDBJ whole genome shotgun (WGS) entry which is preliminary data.</text>
</comment>
<feature type="non-terminal residue" evidence="12">
    <location>
        <position position="169"/>
    </location>
</feature>
<keyword evidence="4" id="KW-0631">Potassium channel</keyword>
<keyword evidence="13" id="KW-1185">Reference proteome</keyword>
<dbReference type="InterPro" id="IPR045319">
    <property type="entry name" value="KAT/AKT"/>
</dbReference>
<feature type="transmembrane region" description="Helical" evidence="10">
    <location>
        <begin position="12"/>
        <end position="36"/>
    </location>
</feature>
<comment type="subcellular location">
    <subcellularLocation>
        <location evidence="1">Membrane</location>
        <topology evidence="1">Multi-pass membrane protein</topology>
    </subcellularLocation>
</comment>
<keyword evidence="5" id="KW-0813">Transport</keyword>
<feature type="transmembrane region" description="Helical" evidence="10">
    <location>
        <begin position="116"/>
        <end position="141"/>
    </location>
</feature>
<evidence type="ECO:0000259" key="11">
    <source>
        <dbReference type="Pfam" id="PF00520"/>
    </source>
</evidence>
<keyword evidence="5" id="KW-0851">Voltage-gated channel</keyword>
<feature type="transmembrane region" description="Helical" evidence="10">
    <location>
        <begin position="71"/>
        <end position="95"/>
    </location>
</feature>
<dbReference type="Pfam" id="PF00520">
    <property type="entry name" value="Ion_trans"/>
    <property type="match status" value="1"/>
</dbReference>
<evidence type="ECO:0000256" key="4">
    <source>
        <dbReference type="ARBA" id="ARBA00022826"/>
    </source>
</evidence>
<evidence type="ECO:0000313" key="12">
    <source>
        <dbReference type="EMBL" id="KAH9331651.1"/>
    </source>
</evidence>
<dbReference type="Gene3D" id="1.10.287.70">
    <property type="match status" value="1"/>
</dbReference>
<evidence type="ECO:0000256" key="6">
    <source>
        <dbReference type="ARBA" id="ARBA00022958"/>
    </source>
</evidence>
<keyword evidence="2" id="KW-0633">Potassium transport</keyword>
<feature type="non-terminal residue" evidence="12">
    <location>
        <position position="1"/>
    </location>
</feature>
<keyword evidence="3 10" id="KW-0812">Transmembrane</keyword>
<evidence type="ECO:0000256" key="8">
    <source>
        <dbReference type="ARBA" id="ARBA00023136"/>
    </source>
</evidence>
<evidence type="ECO:0000256" key="3">
    <source>
        <dbReference type="ARBA" id="ARBA00022692"/>
    </source>
</evidence>
<dbReference type="GO" id="GO:0005249">
    <property type="term" value="F:voltage-gated potassium channel activity"/>
    <property type="evidence" value="ECO:0007669"/>
    <property type="project" value="InterPro"/>
</dbReference>
<evidence type="ECO:0000256" key="7">
    <source>
        <dbReference type="ARBA" id="ARBA00022989"/>
    </source>
</evidence>
<reference evidence="12 13" key="1">
    <citation type="journal article" date="2021" name="Nat. Plants">
        <title>The Taxus genome provides insights into paclitaxel biosynthesis.</title>
        <authorList>
            <person name="Xiong X."/>
            <person name="Gou J."/>
            <person name="Liao Q."/>
            <person name="Li Y."/>
            <person name="Zhou Q."/>
            <person name="Bi G."/>
            <person name="Li C."/>
            <person name="Du R."/>
            <person name="Wang X."/>
            <person name="Sun T."/>
            <person name="Guo L."/>
            <person name="Liang H."/>
            <person name="Lu P."/>
            <person name="Wu Y."/>
            <person name="Zhang Z."/>
            <person name="Ro D.K."/>
            <person name="Shang Y."/>
            <person name="Huang S."/>
            <person name="Yan J."/>
        </authorList>
    </citation>
    <scope>NUCLEOTIDE SEQUENCE [LARGE SCALE GENOMIC DNA]</scope>
    <source>
        <strain evidence="12">Ta-2019</strain>
    </source>
</reference>
<dbReference type="GO" id="GO:0034702">
    <property type="term" value="C:monoatomic ion channel complex"/>
    <property type="evidence" value="ECO:0007669"/>
    <property type="project" value="UniProtKB-KW"/>
</dbReference>
<dbReference type="EMBL" id="JAHRHJ020000001">
    <property type="protein sequence ID" value="KAH9331651.1"/>
    <property type="molecule type" value="Genomic_DNA"/>
</dbReference>
<keyword evidence="6" id="KW-0630">Potassium</keyword>
<dbReference type="Proteomes" id="UP000824469">
    <property type="component" value="Unassembled WGS sequence"/>
</dbReference>
<proteinExistence type="predicted"/>